<dbReference type="EMBL" id="AAXT01000003">
    <property type="protein sequence ID" value="EDO06536.1"/>
    <property type="molecule type" value="Genomic_DNA"/>
</dbReference>
<dbReference type="Proteomes" id="UP000002173">
    <property type="component" value="Chromosome 2"/>
</dbReference>
<dbReference type="PANTHER" id="PTHR31789:SF1">
    <property type="entry name" value="OS05G0482600 PROTEIN"/>
    <property type="match status" value="1"/>
</dbReference>
<organism evidence="1 2">
    <name type="scientific">Babesia bovis</name>
    <dbReference type="NCBI Taxonomy" id="5865"/>
    <lineage>
        <taxon>Eukaryota</taxon>
        <taxon>Sar</taxon>
        <taxon>Alveolata</taxon>
        <taxon>Apicomplexa</taxon>
        <taxon>Aconoidasida</taxon>
        <taxon>Piroplasmida</taxon>
        <taxon>Babesiidae</taxon>
        <taxon>Babesia</taxon>
    </lineage>
</organism>
<dbReference type="PANTHER" id="PTHR31789">
    <property type="entry name" value="OS05G0482600 PROTEIN"/>
    <property type="match status" value="1"/>
</dbReference>
<dbReference type="InParanoid" id="A7AUC5"/>
<gene>
    <name evidence="1" type="ORF">BBOV_II005860</name>
</gene>
<accession>A7AUC5</accession>
<proteinExistence type="predicted"/>
<evidence type="ECO:0000313" key="2">
    <source>
        <dbReference type="Proteomes" id="UP000002173"/>
    </source>
</evidence>
<keyword evidence="2" id="KW-1185">Reference proteome</keyword>
<comment type="caution">
    <text evidence="1">The sequence shown here is derived from an EMBL/GenBank/DDBJ whole genome shotgun (WGS) entry which is preliminary data.</text>
</comment>
<evidence type="ECO:0000313" key="1">
    <source>
        <dbReference type="EMBL" id="EDO06536.1"/>
    </source>
</evidence>
<dbReference type="VEuPathDB" id="PiroplasmaDB:BBOV_II005860"/>
<reference evidence="1 2" key="1">
    <citation type="journal article" date="2007" name="PLoS Pathog.">
        <title>Genome sequence of Babesia bovis and comparative analysis of apicomplexan hemoprotozoa.</title>
        <authorList>
            <person name="Brayton K.A."/>
            <person name="Lau A.O.T."/>
            <person name="Herndon D.R."/>
            <person name="Hannick L."/>
            <person name="Kappmeyer L.S."/>
            <person name="Berens S.J."/>
            <person name="Bidwell S.L."/>
            <person name="Brown W.C."/>
            <person name="Crabtree J."/>
            <person name="Fadrosh D."/>
            <person name="Feldblum T."/>
            <person name="Forberger H.A."/>
            <person name="Haas B.J."/>
            <person name="Howell J.M."/>
            <person name="Khouri H."/>
            <person name="Koo H."/>
            <person name="Mann D.J."/>
            <person name="Norimine J."/>
            <person name="Paulsen I.T."/>
            <person name="Radune D."/>
            <person name="Ren Q."/>
            <person name="Smith R.K. Jr."/>
            <person name="Suarez C.E."/>
            <person name="White O."/>
            <person name="Wortman J.R."/>
            <person name="Knowles D.P. Jr."/>
            <person name="McElwain T.F."/>
            <person name="Nene V.M."/>
        </authorList>
    </citation>
    <scope>NUCLEOTIDE SEQUENCE [LARGE SCALE GENOMIC DNA]</scope>
    <source>
        <strain evidence="1">T2Bo</strain>
    </source>
</reference>
<protein>
    <submittedName>
        <fullName evidence="1">Uncharacterized protein</fullName>
    </submittedName>
</protein>
<sequence>MEDIPKTCPEPCHENNEVKEILLVEHLSLKLGKLDSPTYSYNFECVVLQHPAFFEFCGTNKRIGAADLCKHVYRFWNMNNYELVFEIKGKGYQEIRVSDGVVVMLSQPRHNYIPLSLYDIEDGTLLRPRKFFTLSKSLIEFWELTRYNLVRTNQLVLQGMDNPDICCHSLWANLLFVRAFKEQPLFGSITASPSSDSTQTNPLCHHHPKLLRRNERVHTPSKMSKESCEADILKQNEETLQKHGILLFTLDGSNYLGEIDQEIIDSNIETLALSNDLSVIACGSDEGEVSIMRMPNYIING</sequence>
<dbReference type="AlphaFoldDB" id="A7AUC5"/>
<name>A7AUC5_BABBO</name>
<dbReference type="eggNOG" id="ENOG502QS54">
    <property type="taxonomic scope" value="Eukaryota"/>
</dbReference>